<dbReference type="InterPro" id="IPR022791">
    <property type="entry name" value="L-PG_synthase/AglD"/>
</dbReference>
<organism evidence="7 8">
    <name type="scientific">Thermoflavifilum aggregans</name>
    <dbReference type="NCBI Taxonomy" id="454188"/>
    <lineage>
        <taxon>Bacteria</taxon>
        <taxon>Pseudomonadati</taxon>
        <taxon>Bacteroidota</taxon>
        <taxon>Chitinophagia</taxon>
        <taxon>Chitinophagales</taxon>
        <taxon>Chitinophagaceae</taxon>
        <taxon>Thermoflavifilum</taxon>
    </lineage>
</organism>
<dbReference type="OrthoDB" id="9812094at2"/>
<feature type="transmembrane region" description="Helical" evidence="6">
    <location>
        <begin position="38"/>
        <end position="62"/>
    </location>
</feature>
<accession>A0A2M9CVW6</accession>
<dbReference type="NCBIfam" id="TIGR00374">
    <property type="entry name" value="flippase-like domain"/>
    <property type="match status" value="1"/>
</dbReference>
<evidence type="ECO:0008006" key="9">
    <source>
        <dbReference type="Google" id="ProtNLM"/>
    </source>
</evidence>
<feature type="transmembrane region" description="Helical" evidence="6">
    <location>
        <begin position="310"/>
        <end position="327"/>
    </location>
</feature>
<keyword evidence="5 6" id="KW-0472">Membrane</keyword>
<gene>
    <name evidence="7" type="ORF">BXY57_1661</name>
</gene>
<keyword evidence="4 6" id="KW-1133">Transmembrane helix</keyword>
<comment type="caution">
    <text evidence="7">The sequence shown here is derived from an EMBL/GenBank/DDBJ whole genome shotgun (WGS) entry which is preliminary data.</text>
</comment>
<evidence type="ECO:0000256" key="2">
    <source>
        <dbReference type="ARBA" id="ARBA00022475"/>
    </source>
</evidence>
<dbReference type="EMBL" id="PGFG01000001">
    <property type="protein sequence ID" value="PJJ76062.1"/>
    <property type="molecule type" value="Genomic_DNA"/>
</dbReference>
<name>A0A2M9CVW6_9BACT</name>
<dbReference type="AlphaFoldDB" id="A0A2M9CVW6"/>
<feature type="transmembrane region" description="Helical" evidence="6">
    <location>
        <begin position="223"/>
        <end position="247"/>
    </location>
</feature>
<feature type="transmembrane region" description="Helical" evidence="6">
    <location>
        <begin position="253"/>
        <end position="271"/>
    </location>
</feature>
<evidence type="ECO:0000313" key="8">
    <source>
        <dbReference type="Proteomes" id="UP000230000"/>
    </source>
</evidence>
<feature type="transmembrane region" description="Helical" evidence="6">
    <location>
        <begin position="283"/>
        <end position="304"/>
    </location>
</feature>
<sequence length="337" mass="38511">MPRLLQTIFKFIFFLAIGLFFVWLSIKDFNASQRAEIISYIAAADYWLILPIFVLLVISNVLRAARWRLLIRPLHYHPRLFNVFAAVMIGYLTNLAIPRAGEISRCGVLARYEKIPVDKLIGTMIAERAVDVITLAVLLLFSVIIQLDVVGDFFFHQFLRRQGQAAGKPYHAWVIITAVALIILGIWIMIRYFSHLRIYRKMRISVIRIGRGFRTVLHMRGNIWFFIYTLLMWAVYFIMVKIGFYCLAETQQLGAKAALAVLTFGSVGMLMPTQGGIGPYQIIVEKILTLFGIPVKISVAMSWILWIAQMGLYLVIGFIMLLLLPVINPTRHDSAKV</sequence>
<keyword evidence="8" id="KW-1185">Reference proteome</keyword>
<feature type="transmembrane region" description="Helical" evidence="6">
    <location>
        <begin position="170"/>
        <end position="193"/>
    </location>
</feature>
<feature type="transmembrane region" description="Helical" evidence="6">
    <location>
        <begin position="129"/>
        <end position="150"/>
    </location>
</feature>
<protein>
    <recommendedName>
        <fullName evidence="9">Lysylphosphatidylglycerol synthase-like protein</fullName>
    </recommendedName>
</protein>
<evidence type="ECO:0000256" key="3">
    <source>
        <dbReference type="ARBA" id="ARBA00022692"/>
    </source>
</evidence>
<dbReference type="Proteomes" id="UP000230000">
    <property type="component" value="Unassembled WGS sequence"/>
</dbReference>
<proteinExistence type="predicted"/>
<dbReference type="Pfam" id="PF03706">
    <property type="entry name" value="LPG_synthase_TM"/>
    <property type="match status" value="1"/>
</dbReference>
<dbReference type="PANTHER" id="PTHR39087">
    <property type="entry name" value="UPF0104 MEMBRANE PROTEIN MJ1595"/>
    <property type="match status" value="1"/>
</dbReference>
<evidence type="ECO:0000256" key="6">
    <source>
        <dbReference type="SAM" id="Phobius"/>
    </source>
</evidence>
<dbReference type="PANTHER" id="PTHR39087:SF2">
    <property type="entry name" value="UPF0104 MEMBRANE PROTEIN MJ1595"/>
    <property type="match status" value="1"/>
</dbReference>
<evidence type="ECO:0000256" key="4">
    <source>
        <dbReference type="ARBA" id="ARBA00022989"/>
    </source>
</evidence>
<evidence type="ECO:0000313" key="7">
    <source>
        <dbReference type="EMBL" id="PJJ76062.1"/>
    </source>
</evidence>
<dbReference type="GO" id="GO:0005886">
    <property type="term" value="C:plasma membrane"/>
    <property type="evidence" value="ECO:0007669"/>
    <property type="project" value="UniProtKB-SubCell"/>
</dbReference>
<feature type="transmembrane region" description="Helical" evidence="6">
    <location>
        <begin position="7"/>
        <end position="26"/>
    </location>
</feature>
<evidence type="ECO:0000256" key="5">
    <source>
        <dbReference type="ARBA" id="ARBA00023136"/>
    </source>
</evidence>
<dbReference type="RefSeq" id="WP_157853853.1">
    <property type="nucleotide sequence ID" value="NZ_PGFG01000001.1"/>
</dbReference>
<reference evidence="7 8" key="1">
    <citation type="submission" date="2017-11" db="EMBL/GenBank/DDBJ databases">
        <title>Genomic Encyclopedia of Archaeal and Bacterial Type Strains, Phase II (KMG-II): From Individual Species to Whole Genera.</title>
        <authorList>
            <person name="Goeker M."/>
        </authorList>
    </citation>
    <scope>NUCLEOTIDE SEQUENCE [LARGE SCALE GENOMIC DNA]</scope>
    <source>
        <strain evidence="7 8">DSM 27268</strain>
    </source>
</reference>
<keyword evidence="3 6" id="KW-0812">Transmembrane</keyword>
<comment type="subcellular location">
    <subcellularLocation>
        <location evidence="1">Cell membrane</location>
        <topology evidence="1">Multi-pass membrane protein</topology>
    </subcellularLocation>
</comment>
<keyword evidence="2" id="KW-1003">Cell membrane</keyword>
<evidence type="ECO:0000256" key="1">
    <source>
        <dbReference type="ARBA" id="ARBA00004651"/>
    </source>
</evidence>